<dbReference type="EMBL" id="BFAG01000005">
    <property type="protein sequence ID" value="GBF05678.1"/>
    <property type="molecule type" value="Genomic_DNA"/>
</dbReference>
<evidence type="ECO:0000313" key="2">
    <source>
        <dbReference type="Proteomes" id="UP000236569"/>
    </source>
</evidence>
<organism evidence="1 2">
    <name type="scientific">Deinococcus aerius</name>
    <dbReference type="NCBI Taxonomy" id="200253"/>
    <lineage>
        <taxon>Bacteria</taxon>
        <taxon>Thermotogati</taxon>
        <taxon>Deinococcota</taxon>
        <taxon>Deinococci</taxon>
        <taxon>Deinococcales</taxon>
        <taxon>Deinococcaceae</taxon>
        <taxon>Deinococcus</taxon>
    </lineage>
</organism>
<name>A0A2I9DHJ1_9DEIO</name>
<sequence length="71" mass="7585">MAGAQGVKLVYIGLPLSLLRCISALVTALRAKDLALLLLDAARALIMLGNRKNNIREIIATTDSNSIKVKP</sequence>
<reference evidence="2" key="1">
    <citation type="submission" date="2018-01" db="EMBL/GenBank/DDBJ databases">
        <title>Draft Genome Sequence of the Radioresistant Bacterium Deinococcus aerius TR0125, Isolated from the Higher Atmosphere above Japan.</title>
        <authorList>
            <person name="Satoh K."/>
            <person name="Arai H."/>
            <person name="Sanzen T."/>
            <person name="Kawaguchi Y."/>
            <person name="Hayashi H."/>
            <person name="Yokobori S."/>
            <person name="Yamagishi A."/>
            <person name="Oono Y."/>
            <person name="Narumi I."/>
        </authorList>
    </citation>
    <scope>NUCLEOTIDE SEQUENCE [LARGE SCALE GENOMIC DNA]</scope>
    <source>
        <strain evidence="2">TR0125</strain>
    </source>
</reference>
<dbReference type="AlphaFoldDB" id="A0A2I9DHJ1"/>
<evidence type="ECO:0000313" key="1">
    <source>
        <dbReference type="EMBL" id="GBF05678.1"/>
    </source>
</evidence>
<keyword evidence="2" id="KW-1185">Reference proteome</keyword>
<accession>A0A2I9DHJ1</accession>
<dbReference type="Proteomes" id="UP000236569">
    <property type="component" value="Unassembled WGS sequence"/>
</dbReference>
<comment type="caution">
    <text evidence="1">The sequence shown here is derived from an EMBL/GenBank/DDBJ whole genome shotgun (WGS) entry which is preliminary data.</text>
</comment>
<gene>
    <name evidence="1" type="ORF">DAERI_050187</name>
</gene>
<protein>
    <submittedName>
        <fullName evidence="1">Uncharacterized protein</fullName>
    </submittedName>
</protein>
<proteinExistence type="predicted"/>